<dbReference type="InterPro" id="IPR017927">
    <property type="entry name" value="FAD-bd_FR_type"/>
</dbReference>
<sequence>MKQGVTQKLMRGTLIVKEKVYLSPHYIRIVLTGPELVNFKEAKVGDNNKIILPNGVDGKINFPSAPLGSADPQQEPILIRTYTLRALDFENSEMHIDFVAHGDEGPASAWAQQATPGAQLGVMMKVKDRQLFEKAAWYGFVGDHTALPVMAVILETLPADAVGEMLLEVHSPSDVLTLRKPEHMQLTWIFNNHPGKGSDLARHFEAVSWPATEEKFVFVAAEYQTVQDLQEYLAEKRALKRQQWVAHSYWRIGKA</sequence>
<protein>
    <submittedName>
        <fullName evidence="3">Siderophore-interacting protein</fullName>
    </submittedName>
</protein>
<dbReference type="Pfam" id="PF04954">
    <property type="entry name" value="SIP"/>
    <property type="match status" value="1"/>
</dbReference>
<accession>A0A8T4HE74</accession>
<dbReference type="InterPro" id="IPR007037">
    <property type="entry name" value="SIP_rossman_dom"/>
</dbReference>
<reference evidence="3" key="1">
    <citation type="submission" date="2021-03" db="EMBL/GenBank/DDBJ databases">
        <authorList>
            <person name="Lu T."/>
            <person name="Wang Q."/>
            <person name="Han X."/>
        </authorList>
    </citation>
    <scope>NUCLEOTIDE SEQUENCE</scope>
    <source>
        <strain evidence="3">WQ 2009</strain>
    </source>
</reference>
<evidence type="ECO:0000313" key="3">
    <source>
        <dbReference type="EMBL" id="MBP3943647.1"/>
    </source>
</evidence>
<dbReference type="Proteomes" id="UP000679691">
    <property type="component" value="Unassembled WGS sequence"/>
</dbReference>
<dbReference type="PANTHER" id="PTHR30157:SF0">
    <property type="entry name" value="NADPH-DEPENDENT FERRIC-CHELATE REDUCTASE"/>
    <property type="match status" value="1"/>
</dbReference>
<dbReference type="InterPro" id="IPR013113">
    <property type="entry name" value="SIP_FAD-bd"/>
</dbReference>
<dbReference type="InterPro" id="IPR039261">
    <property type="entry name" value="FNR_nucleotide-bd"/>
</dbReference>
<dbReference type="Gene3D" id="2.40.30.10">
    <property type="entry name" value="Translation factors"/>
    <property type="match status" value="1"/>
</dbReference>
<gene>
    <name evidence="3" type="ORF">J5U18_08745</name>
</gene>
<dbReference type="InterPro" id="IPR017938">
    <property type="entry name" value="Riboflavin_synthase-like_b-brl"/>
</dbReference>
<comment type="similarity">
    <text evidence="1">Belongs to the SIP oxidoreductase family.</text>
</comment>
<name>A0A8T4HE74_9SPHI</name>
<dbReference type="SUPFAM" id="SSF63380">
    <property type="entry name" value="Riboflavin synthase domain-like"/>
    <property type="match status" value="1"/>
</dbReference>
<dbReference type="RefSeq" id="WP_353547147.1">
    <property type="nucleotide sequence ID" value="NZ_JAGKSB010000008.1"/>
</dbReference>
<dbReference type="Gene3D" id="3.40.50.80">
    <property type="entry name" value="Nucleotide-binding domain of ferredoxin-NADP reductase (FNR) module"/>
    <property type="match status" value="1"/>
</dbReference>
<organism evidence="3 4">
    <name type="scientific">Rhinopithecimicrobium faecis</name>
    <dbReference type="NCBI Taxonomy" id="2820698"/>
    <lineage>
        <taxon>Bacteria</taxon>
        <taxon>Pseudomonadati</taxon>
        <taxon>Bacteroidota</taxon>
        <taxon>Sphingobacteriia</taxon>
        <taxon>Sphingobacteriales</taxon>
        <taxon>Sphingobacteriaceae</taxon>
        <taxon>Rhinopithecimicrobium</taxon>
    </lineage>
</organism>
<evidence type="ECO:0000313" key="4">
    <source>
        <dbReference type="Proteomes" id="UP000679691"/>
    </source>
</evidence>
<proteinExistence type="inferred from homology"/>
<evidence type="ECO:0000259" key="2">
    <source>
        <dbReference type="PROSITE" id="PS51384"/>
    </source>
</evidence>
<dbReference type="EMBL" id="JAGKSB010000008">
    <property type="protein sequence ID" value="MBP3943647.1"/>
    <property type="molecule type" value="Genomic_DNA"/>
</dbReference>
<dbReference type="GO" id="GO:0016491">
    <property type="term" value="F:oxidoreductase activity"/>
    <property type="evidence" value="ECO:0007669"/>
    <property type="project" value="InterPro"/>
</dbReference>
<dbReference type="CDD" id="cd06193">
    <property type="entry name" value="siderophore_interacting"/>
    <property type="match status" value="1"/>
</dbReference>
<dbReference type="AlphaFoldDB" id="A0A8T4HE74"/>
<dbReference type="Pfam" id="PF08021">
    <property type="entry name" value="FAD_binding_9"/>
    <property type="match status" value="1"/>
</dbReference>
<keyword evidence="4" id="KW-1185">Reference proteome</keyword>
<dbReference type="PROSITE" id="PS51384">
    <property type="entry name" value="FAD_FR"/>
    <property type="match status" value="1"/>
</dbReference>
<evidence type="ECO:0000256" key="1">
    <source>
        <dbReference type="ARBA" id="ARBA00035644"/>
    </source>
</evidence>
<dbReference type="PANTHER" id="PTHR30157">
    <property type="entry name" value="FERRIC REDUCTASE, NADPH-DEPENDENT"/>
    <property type="match status" value="1"/>
</dbReference>
<feature type="domain" description="FAD-binding FR-type" evidence="2">
    <location>
        <begin position="7"/>
        <end position="135"/>
    </location>
</feature>
<comment type="caution">
    <text evidence="3">The sequence shown here is derived from an EMBL/GenBank/DDBJ whole genome shotgun (WGS) entry which is preliminary data.</text>
</comment>
<dbReference type="InterPro" id="IPR039374">
    <property type="entry name" value="SIP_fam"/>
</dbReference>